<proteinExistence type="predicted"/>
<dbReference type="AlphaFoldDB" id="A0A4S3KB97"/>
<reference evidence="1 2" key="1">
    <citation type="submission" date="2019-03" db="EMBL/GenBank/DDBJ databases">
        <title>Genomic Encyclopedia of Type Strains, Phase IV (KMG-IV): sequencing the most valuable type-strain genomes for metagenomic binning, comparative biology and taxonomic classification.</title>
        <authorList>
            <person name="Goeker M."/>
        </authorList>
    </citation>
    <scope>NUCLEOTIDE SEQUENCE [LARGE SCALE GENOMIC DNA]</scope>
    <source>
        <strain evidence="1 2">DSM 26377</strain>
    </source>
</reference>
<keyword evidence="2" id="KW-1185">Reference proteome</keyword>
<dbReference type="NCBIfam" id="TIGR04042">
    <property type="entry name" value="MSMEG_0570_fam"/>
    <property type="match status" value="1"/>
</dbReference>
<protein>
    <submittedName>
        <fullName evidence="1">Putative repeat protein (TIGR04042 family)</fullName>
    </submittedName>
</protein>
<evidence type="ECO:0000313" key="2">
    <source>
        <dbReference type="Proteomes" id="UP000295341"/>
    </source>
</evidence>
<evidence type="ECO:0000313" key="1">
    <source>
        <dbReference type="EMBL" id="TDU32759.1"/>
    </source>
</evidence>
<dbReference type="OrthoDB" id="195104at2"/>
<accession>A0A4S3KB97</accession>
<dbReference type="Proteomes" id="UP000295341">
    <property type="component" value="Unassembled WGS sequence"/>
</dbReference>
<comment type="caution">
    <text evidence="1">The sequence shown here is derived from an EMBL/GenBank/DDBJ whole genome shotgun (WGS) entry which is preliminary data.</text>
</comment>
<name>A0A4S3KB97_9GAMM</name>
<gene>
    <name evidence="1" type="ORF">DFR24_2163</name>
</gene>
<dbReference type="EMBL" id="SOBT01000008">
    <property type="protein sequence ID" value="TDU32759.1"/>
    <property type="molecule type" value="Genomic_DNA"/>
</dbReference>
<dbReference type="InterPro" id="IPR023846">
    <property type="entry name" value="CHP04042_MSMEG0570"/>
</dbReference>
<organism evidence="1 2">
    <name type="scientific">Panacagrimonas perspica</name>
    <dbReference type="NCBI Taxonomy" id="381431"/>
    <lineage>
        <taxon>Bacteria</taxon>
        <taxon>Pseudomonadati</taxon>
        <taxon>Pseudomonadota</taxon>
        <taxon>Gammaproteobacteria</taxon>
        <taxon>Nevskiales</taxon>
        <taxon>Nevskiaceae</taxon>
        <taxon>Panacagrimonas</taxon>
    </lineage>
</organism>
<sequence>MPEVHFRVRWPDDSVMHAYSPSSTIKDALRLGHPYPVAEFVAQSRAALEHASDRVAQRYGFGCGHAAAQIREIERVAQGFNGASQTVIVEAFED</sequence>
<dbReference type="RefSeq" id="WP_133881239.1">
    <property type="nucleotide sequence ID" value="NZ_MWIN01000001.1"/>
</dbReference>